<dbReference type="AlphaFoldDB" id="A0A1I0TQY3"/>
<dbReference type="Proteomes" id="UP000198836">
    <property type="component" value="Unassembled WGS sequence"/>
</dbReference>
<accession>A0A1I0TQY3</accession>
<gene>
    <name evidence="3" type="ORF">SAMN04488511_11347</name>
</gene>
<dbReference type="RefSeq" id="WP_090985437.1">
    <property type="nucleotide sequence ID" value="NZ_FOJM01000013.1"/>
</dbReference>
<evidence type="ECO:0000313" key="4">
    <source>
        <dbReference type="Proteomes" id="UP000198836"/>
    </source>
</evidence>
<sequence length="168" mass="19328">MSRRKQIQSKEQLDAGFELERAGDSAAALKRYQQASRTDPTNSHAWNRQMVLLRKAKSKEDEIKLIQKAIAEYRKAYETKQQDWMKENKAKAESTRELAHVLGLLESTGFPKNIDTTIEKWQTRLYLLEYRVKNARKKKTSSKKPVSKSSKSTTAATKKPKQNAQTQA</sequence>
<evidence type="ECO:0000256" key="1">
    <source>
        <dbReference type="SAM" id="Coils"/>
    </source>
</evidence>
<name>A0A1I0TQY3_9SPHI</name>
<dbReference type="STRING" id="332999.SAMN04488511_11347"/>
<evidence type="ECO:0000313" key="3">
    <source>
        <dbReference type="EMBL" id="SFA54169.1"/>
    </source>
</evidence>
<dbReference type="EMBL" id="FOJM01000013">
    <property type="protein sequence ID" value="SFA54169.1"/>
    <property type="molecule type" value="Genomic_DNA"/>
</dbReference>
<protein>
    <submittedName>
        <fullName evidence="3">Uncharacterized protein</fullName>
    </submittedName>
</protein>
<dbReference type="InterPro" id="IPR011990">
    <property type="entry name" value="TPR-like_helical_dom_sf"/>
</dbReference>
<dbReference type="SUPFAM" id="SSF48452">
    <property type="entry name" value="TPR-like"/>
    <property type="match status" value="1"/>
</dbReference>
<feature type="compositionally biased region" description="Low complexity" evidence="2">
    <location>
        <begin position="147"/>
        <end position="157"/>
    </location>
</feature>
<dbReference type="OrthoDB" id="679100at2"/>
<organism evidence="3 4">
    <name type="scientific">Pedobacter suwonensis</name>
    <dbReference type="NCBI Taxonomy" id="332999"/>
    <lineage>
        <taxon>Bacteria</taxon>
        <taxon>Pseudomonadati</taxon>
        <taxon>Bacteroidota</taxon>
        <taxon>Sphingobacteriia</taxon>
        <taxon>Sphingobacteriales</taxon>
        <taxon>Sphingobacteriaceae</taxon>
        <taxon>Pedobacter</taxon>
    </lineage>
</organism>
<keyword evidence="1" id="KW-0175">Coiled coil</keyword>
<proteinExistence type="predicted"/>
<evidence type="ECO:0000256" key="2">
    <source>
        <dbReference type="SAM" id="MobiDB-lite"/>
    </source>
</evidence>
<reference evidence="4" key="1">
    <citation type="submission" date="2016-10" db="EMBL/GenBank/DDBJ databases">
        <authorList>
            <person name="Varghese N."/>
            <person name="Submissions S."/>
        </authorList>
    </citation>
    <scope>NUCLEOTIDE SEQUENCE [LARGE SCALE GENOMIC DNA]</scope>
    <source>
        <strain evidence="4">DSM 18130</strain>
    </source>
</reference>
<feature type="coiled-coil region" evidence="1">
    <location>
        <begin position="56"/>
        <end position="83"/>
    </location>
</feature>
<dbReference type="Gene3D" id="1.25.40.10">
    <property type="entry name" value="Tetratricopeptide repeat domain"/>
    <property type="match status" value="1"/>
</dbReference>
<feature type="region of interest" description="Disordered" evidence="2">
    <location>
        <begin position="135"/>
        <end position="168"/>
    </location>
</feature>
<feature type="compositionally biased region" description="Basic residues" evidence="2">
    <location>
        <begin position="135"/>
        <end position="146"/>
    </location>
</feature>
<keyword evidence="4" id="KW-1185">Reference proteome</keyword>